<feature type="compositionally biased region" description="Polar residues" evidence="1">
    <location>
        <begin position="217"/>
        <end position="232"/>
    </location>
</feature>
<reference evidence="2" key="1">
    <citation type="submission" date="2021-02" db="EMBL/GenBank/DDBJ databases">
        <authorList>
            <person name="Nowell W R."/>
        </authorList>
    </citation>
    <scope>NUCLEOTIDE SEQUENCE</scope>
</reference>
<sequence>MLVIAKSSSRQFIYPSFVDSHVSLSVLANVILLMFNQANNGHDSDDSSSGYGSDSEQNLPVPYVEPAIELSQMAVDEPSDNSQGIANEIINSNILLDETRHLEQRTTTSLWTLYALFHIVFRQLSHLLLFALTRVPVYMILFVTRQMPPAMNFDRDAQAENRVAHPTDDDWQFSATISQPANEGNNENNANVLIPVQDGTNHLGTTNEYSVPEPADDNSTCNINPINAVQSHDGTDVNEYNDEHTSVGDQNGSIDNGETDSSNGSAVNNSFPVVRNSDATSDQIHSVADRLEDDGVPPKDVRDIANNIDPPIGGTEQLVADKPLVLAESKSFKYTDSTDAVSDETLA</sequence>
<name>A0A815FIQ2_ADIRI</name>
<feature type="compositionally biased region" description="Polar residues" evidence="1">
    <location>
        <begin position="247"/>
        <end position="269"/>
    </location>
</feature>
<evidence type="ECO:0000313" key="2">
    <source>
        <dbReference type="EMBL" id="CAF1326645.1"/>
    </source>
</evidence>
<evidence type="ECO:0000313" key="3">
    <source>
        <dbReference type="Proteomes" id="UP000663852"/>
    </source>
</evidence>
<dbReference type="OrthoDB" id="10106358at2759"/>
<dbReference type="AlphaFoldDB" id="A0A815FIQ2"/>
<dbReference type="Proteomes" id="UP000663852">
    <property type="component" value="Unassembled WGS sequence"/>
</dbReference>
<evidence type="ECO:0000256" key="1">
    <source>
        <dbReference type="SAM" id="MobiDB-lite"/>
    </source>
</evidence>
<accession>A0A815FIQ2</accession>
<gene>
    <name evidence="2" type="ORF">EDS130_LOCUS31954</name>
</gene>
<feature type="compositionally biased region" description="Polar residues" evidence="1">
    <location>
        <begin position="198"/>
        <end position="209"/>
    </location>
</feature>
<proteinExistence type="predicted"/>
<dbReference type="EMBL" id="CAJNOJ010000240">
    <property type="protein sequence ID" value="CAF1326645.1"/>
    <property type="molecule type" value="Genomic_DNA"/>
</dbReference>
<organism evidence="2 3">
    <name type="scientific">Adineta ricciae</name>
    <name type="common">Rotifer</name>
    <dbReference type="NCBI Taxonomy" id="249248"/>
    <lineage>
        <taxon>Eukaryota</taxon>
        <taxon>Metazoa</taxon>
        <taxon>Spiralia</taxon>
        <taxon>Gnathifera</taxon>
        <taxon>Rotifera</taxon>
        <taxon>Eurotatoria</taxon>
        <taxon>Bdelloidea</taxon>
        <taxon>Adinetida</taxon>
        <taxon>Adinetidae</taxon>
        <taxon>Adineta</taxon>
    </lineage>
</organism>
<comment type="caution">
    <text evidence="2">The sequence shown here is derived from an EMBL/GenBank/DDBJ whole genome shotgun (WGS) entry which is preliminary data.</text>
</comment>
<protein>
    <submittedName>
        <fullName evidence="2">Uncharacterized protein</fullName>
    </submittedName>
</protein>
<feature type="region of interest" description="Disordered" evidence="1">
    <location>
        <begin position="197"/>
        <end position="269"/>
    </location>
</feature>